<evidence type="ECO:0000313" key="2">
    <source>
        <dbReference type="Proteomes" id="UP000286415"/>
    </source>
</evidence>
<dbReference type="Proteomes" id="UP000286415">
    <property type="component" value="Unassembled WGS sequence"/>
</dbReference>
<dbReference type="OrthoDB" id="10637653at2759"/>
<proteinExistence type="predicted"/>
<reference evidence="1 2" key="2">
    <citation type="journal article" date="2021" name="Genomics">
        <title>High-quality reference genome for Clonorchis sinensis.</title>
        <authorList>
            <person name="Young N.D."/>
            <person name="Stroehlein A.J."/>
            <person name="Kinkar L."/>
            <person name="Wang T."/>
            <person name="Sohn W.M."/>
            <person name="Chang B.C.H."/>
            <person name="Kaur P."/>
            <person name="Weisz D."/>
            <person name="Dudchenko O."/>
            <person name="Aiden E.L."/>
            <person name="Korhonen P.K."/>
            <person name="Gasser R.B."/>
        </authorList>
    </citation>
    <scope>NUCLEOTIDE SEQUENCE [LARGE SCALE GENOMIC DNA]</scope>
    <source>
        <strain evidence="1">Cs-k2</strain>
    </source>
</reference>
<dbReference type="EMBL" id="NIRI02000042">
    <property type="protein sequence ID" value="KAG5449251.1"/>
    <property type="molecule type" value="Genomic_DNA"/>
</dbReference>
<protein>
    <submittedName>
        <fullName evidence="1">Uncharacterized protein</fullName>
    </submittedName>
</protein>
<dbReference type="AlphaFoldDB" id="A0A3R7GRW6"/>
<keyword evidence="2" id="KW-1185">Reference proteome</keyword>
<accession>A0A3R7GRW6</accession>
<reference evidence="1 2" key="1">
    <citation type="journal article" date="2018" name="Biotechnol. Adv.">
        <title>Improved genomic resources and new bioinformatic workflow for the carcinogenic parasite Clonorchis sinensis: Biotechnological implications.</title>
        <authorList>
            <person name="Wang D."/>
            <person name="Korhonen P.K."/>
            <person name="Gasser R.B."/>
            <person name="Young N.D."/>
        </authorList>
    </citation>
    <scope>NUCLEOTIDE SEQUENCE [LARGE SCALE GENOMIC DNA]</scope>
    <source>
        <strain evidence="1">Cs-k2</strain>
    </source>
</reference>
<evidence type="ECO:0000313" key="1">
    <source>
        <dbReference type="EMBL" id="KAG5449251.1"/>
    </source>
</evidence>
<dbReference type="InParanoid" id="A0A3R7GRW6"/>
<comment type="caution">
    <text evidence="1">The sequence shown here is derived from an EMBL/GenBank/DDBJ whole genome shotgun (WGS) entry which is preliminary data.</text>
</comment>
<organism evidence="1 2">
    <name type="scientific">Clonorchis sinensis</name>
    <name type="common">Chinese liver fluke</name>
    <dbReference type="NCBI Taxonomy" id="79923"/>
    <lineage>
        <taxon>Eukaryota</taxon>
        <taxon>Metazoa</taxon>
        <taxon>Spiralia</taxon>
        <taxon>Lophotrochozoa</taxon>
        <taxon>Platyhelminthes</taxon>
        <taxon>Trematoda</taxon>
        <taxon>Digenea</taxon>
        <taxon>Opisthorchiida</taxon>
        <taxon>Opisthorchiata</taxon>
        <taxon>Opisthorchiidae</taxon>
        <taxon>Clonorchis</taxon>
    </lineage>
</organism>
<gene>
    <name evidence="1" type="ORF">CSKR_100657</name>
</gene>
<sequence>MPPEGNTRTGILPGCPSLDRKGQEAQVGFEPRTFQSDFSGGVLRHMYFDQIHSTLVRTVVLLFWRNYSGGSTPKGSIELEFGTYWNSSAVHIQWLCRDLNPGLLKCEASVLPPLHQRTLDASEFSRLNRQTCSLLSD</sequence>
<feature type="non-terminal residue" evidence="1">
    <location>
        <position position="137"/>
    </location>
</feature>
<name>A0A3R7GRW6_CLOSI</name>